<dbReference type="Proteomes" id="UP000619536">
    <property type="component" value="Unassembled WGS sequence"/>
</dbReference>
<reference evidence="2" key="1">
    <citation type="journal article" date="2014" name="Int. J. Syst. Evol. Microbiol.">
        <title>Complete genome sequence of Corynebacterium casei LMG S-19264T (=DSM 44701T), isolated from a smear-ripened cheese.</title>
        <authorList>
            <consortium name="US DOE Joint Genome Institute (JGI-PGF)"/>
            <person name="Walter F."/>
            <person name="Albersmeier A."/>
            <person name="Kalinowski J."/>
            <person name="Ruckert C."/>
        </authorList>
    </citation>
    <scope>NUCLEOTIDE SEQUENCE</scope>
    <source>
        <strain evidence="2">CCM 8606</strain>
    </source>
</reference>
<name>A0A8J3AE42_9BIFI</name>
<evidence type="ECO:0000313" key="2">
    <source>
        <dbReference type="EMBL" id="GGI12628.1"/>
    </source>
</evidence>
<sequence length="69" mass="7897">MPLRHRGLSLVRRIKAIYREAQEHSPLGAWQTTVIPMRYGTGIDWDEFHTPTEYHGAPTDPAPDTHFGL</sequence>
<accession>A0A8J3AE42</accession>
<dbReference type="EMBL" id="BMDH01000001">
    <property type="protein sequence ID" value="GGI12628.1"/>
    <property type="molecule type" value="Genomic_DNA"/>
</dbReference>
<dbReference type="AlphaFoldDB" id="A0A8J3AE42"/>
<proteinExistence type="predicted"/>
<keyword evidence="3" id="KW-1185">Reference proteome</keyword>
<gene>
    <name evidence="2" type="ORF">GCM10007377_01910</name>
</gene>
<protein>
    <submittedName>
        <fullName evidence="2">Uncharacterized protein</fullName>
    </submittedName>
</protein>
<feature type="region of interest" description="Disordered" evidence="1">
    <location>
        <begin position="50"/>
        <end position="69"/>
    </location>
</feature>
<evidence type="ECO:0000256" key="1">
    <source>
        <dbReference type="SAM" id="MobiDB-lite"/>
    </source>
</evidence>
<organism evidence="2 3">
    <name type="scientific">Galliscardovia ingluviei</name>
    <dbReference type="NCBI Taxonomy" id="1769422"/>
    <lineage>
        <taxon>Bacteria</taxon>
        <taxon>Bacillati</taxon>
        <taxon>Actinomycetota</taxon>
        <taxon>Actinomycetes</taxon>
        <taxon>Bifidobacteriales</taxon>
        <taxon>Bifidobacteriaceae</taxon>
        <taxon>Galliscardovia</taxon>
    </lineage>
</organism>
<evidence type="ECO:0000313" key="3">
    <source>
        <dbReference type="Proteomes" id="UP000619536"/>
    </source>
</evidence>
<reference evidence="2" key="2">
    <citation type="submission" date="2020-09" db="EMBL/GenBank/DDBJ databases">
        <authorList>
            <person name="Sun Q."/>
            <person name="Sedlacek I."/>
        </authorList>
    </citation>
    <scope>NUCLEOTIDE SEQUENCE</scope>
    <source>
        <strain evidence="2">CCM 8606</strain>
    </source>
</reference>
<comment type="caution">
    <text evidence="2">The sequence shown here is derived from an EMBL/GenBank/DDBJ whole genome shotgun (WGS) entry which is preliminary data.</text>
</comment>